<sequence length="292" mass="30300">MNRKVGIVGTGVMGAPMAHNLLAAGYPLQAWNRSPEKLRNVAAAGGEVCDTPAQAAVDVDVLICMLSDGPTCDAVLFGNTGESVVDAMKTGSTLVVMSSIPVETSQVQAERCRERGLGYLDAPVSGGEQGAREATLAIMVGGDAETFSATESVLSAMGRAVHVGPAGTGQQAKLANQMIVASTIATVAEALLFAERGGADPAKVRDALSGGFADSPIMRQHGLRMIEESFAPGGAAKYQLKDTHTAMERAETLGLKLPVATVADELFEAMVEHGDGDLDHSGLIRELRRLNA</sequence>
<dbReference type="RefSeq" id="WP_092567988.1">
    <property type="nucleotide sequence ID" value="NZ_BMXH01000001.1"/>
</dbReference>
<dbReference type="SUPFAM" id="SSF48179">
    <property type="entry name" value="6-phosphogluconate dehydrogenase C-terminal domain-like"/>
    <property type="match status" value="1"/>
</dbReference>
<dbReference type="PANTHER" id="PTHR43060">
    <property type="entry name" value="3-HYDROXYISOBUTYRATE DEHYDROGENASE-LIKE 1, MITOCHONDRIAL-RELATED"/>
    <property type="match status" value="1"/>
</dbReference>
<keyword evidence="7" id="KW-1185">Reference proteome</keyword>
<dbReference type="InterPro" id="IPR036291">
    <property type="entry name" value="NAD(P)-bd_dom_sf"/>
</dbReference>
<dbReference type="Pfam" id="PF14833">
    <property type="entry name" value="NAD_binding_11"/>
    <property type="match status" value="1"/>
</dbReference>
<dbReference type="Gene3D" id="1.10.1040.10">
    <property type="entry name" value="N-(1-d-carboxylethyl)-l-norvaline Dehydrogenase, domain 2"/>
    <property type="match status" value="1"/>
</dbReference>
<organism evidence="6 7">
    <name type="scientific">Aidingimonas halophila</name>
    <dbReference type="NCBI Taxonomy" id="574349"/>
    <lineage>
        <taxon>Bacteria</taxon>
        <taxon>Pseudomonadati</taxon>
        <taxon>Pseudomonadota</taxon>
        <taxon>Gammaproteobacteria</taxon>
        <taxon>Oceanospirillales</taxon>
        <taxon>Halomonadaceae</taxon>
        <taxon>Aidingimonas</taxon>
    </lineage>
</organism>
<keyword evidence="1" id="KW-0560">Oxidoreductase</keyword>
<dbReference type="InterPro" id="IPR013328">
    <property type="entry name" value="6PGD_dom2"/>
</dbReference>
<gene>
    <name evidence="6" type="ORF">SAMN05443545_101604</name>
</gene>
<evidence type="ECO:0000313" key="7">
    <source>
        <dbReference type="Proteomes" id="UP000198500"/>
    </source>
</evidence>
<proteinExistence type="predicted"/>
<keyword evidence="2" id="KW-0520">NAD</keyword>
<dbReference type="Gene3D" id="3.40.50.720">
    <property type="entry name" value="NAD(P)-binding Rossmann-like Domain"/>
    <property type="match status" value="1"/>
</dbReference>
<reference evidence="6 7" key="1">
    <citation type="submission" date="2016-10" db="EMBL/GenBank/DDBJ databases">
        <authorList>
            <person name="de Groot N.N."/>
        </authorList>
    </citation>
    <scope>NUCLEOTIDE SEQUENCE [LARGE SCALE GENOMIC DNA]</scope>
    <source>
        <strain evidence="6 7">DSM 19219</strain>
    </source>
</reference>
<dbReference type="InterPro" id="IPR008927">
    <property type="entry name" value="6-PGluconate_DH-like_C_sf"/>
</dbReference>
<dbReference type="AlphaFoldDB" id="A0A1H2SMP3"/>
<dbReference type="GO" id="GO:0051287">
    <property type="term" value="F:NAD binding"/>
    <property type="evidence" value="ECO:0007669"/>
    <property type="project" value="InterPro"/>
</dbReference>
<dbReference type="GO" id="GO:0016491">
    <property type="term" value="F:oxidoreductase activity"/>
    <property type="evidence" value="ECO:0007669"/>
    <property type="project" value="UniProtKB-KW"/>
</dbReference>
<dbReference type="PANTHER" id="PTHR43060:SF15">
    <property type="entry name" value="3-HYDROXYISOBUTYRATE DEHYDROGENASE-LIKE 1, MITOCHONDRIAL-RELATED"/>
    <property type="match status" value="1"/>
</dbReference>
<name>A0A1H2SMP3_9GAMM</name>
<dbReference type="GO" id="GO:0050661">
    <property type="term" value="F:NADP binding"/>
    <property type="evidence" value="ECO:0007669"/>
    <property type="project" value="InterPro"/>
</dbReference>
<evidence type="ECO:0000256" key="1">
    <source>
        <dbReference type="ARBA" id="ARBA00023002"/>
    </source>
</evidence>
<evidence type="ECO:0000259" key="4">
    <source>
        <dbReference type="Pfam" id="PF03446"/>
    </source>
</evidence>
<protein>
    <submittedName>
        <fullName evidence="6">3-hydroxyisobutyrate dehydrogenase</fullName>
    </submittedName>
</protein>
<dbReference type="STRING" id="574349.SAMN05443545_101604"/>
<dbReference type="InterPro" id="IPR015815">
    <property type="entry name" value="HIBADH-related"/>
</dbReference>
<dbReference type="SUPFAM" id="SSF51735">
    <property type="entry name" value="NAD(P)-binding Rossmann-fold domains"/>
    <property type="match status" value="1"/>
</dbReference>
<evidence type="ECO:0000313" key="6">
    <source>
        <dbReference type="EMBL" id="SDW32906.1"/>
    </source>
</evidence>
<dbReference type="Proteomes" id="UP000198500">
    <property type="component" value="Unassembled WGS sequence"/>
</dbReference>
<dbReference type="InterPro" id="IPR029154">
    <property type="entry name" value="HIBADH-like_NADP-bd"/>
</dbReference>
<dbReference type="InterPro" id="IPR006115">
    <property type="entry name" value="6PGDH_NADP-bd"/>
</dbReference>
<evidence type="ECO:0000256" key="3">
    <source>
        <dbReference type="PIRSR" id="PIRSR000103-1"/>
    </source>
</evidence>
<feature type="domain" description="3-hydroxyisobutyrate dehydrogenase-like NAD-binding" evidence="5">
    <location>
        <begin position="167"/>
        <end position="286"/>
    </location>
</feature>
<dbReference type="OrthoDB" id="9786703at2"/>
<accession>A0A1H2SMP3</accession>
<evidence type="ECO:0000256" key="2">
    <source>
        <dbReference type="ARBA" id="ARBA00023027"/>
    </source>
</evidence>
<feature type="active site" evidence="3">
    <location>
        <position position="173"/>
    </location>
</feature>
<evidence type="ECO:0000259" key="5">
    <source>
        <dbReference type="Pfam" id="PF14833"/>
    </source>
</evidence>
<dbReference type="Pfam" id="PF03446">
    <property type="entry name" value="NAD_binding_2"/>
    <property type="match status" value="1"/>
</dbReference>
<dbReference type="EMBL" id="FNNI01000001">
    <property type="protein sequence ID" value="SDW32906.1"/>
    <property type="molecule type" value="Genomic_DNA"/>
</dbReference>
<dbReference type="PIRSF" id="PIRSF000103">
    <property type="entry name" value="HIBADH"/>
    <property type="match status" value="1"/>
</dbReference>
<feature type="domain" description="6-phosphogluconate dehydrogenase NADP-binding" evidence="4">
    <location>
        <begin position="4"/>
        <end position="163"/>
    </location>
</feature>